<reference evidence="1" key="1">
    <citation type="submission" date="2013-05" db="EMBL/GenBank/DDBJ databases">
        <authorList>
            <person name="Yim A.K.Y."/>
            <person name="Chan T.F."/>
            <person name="Ji K.M."/>
            <person name="Liu X.Y."/>
            <person name="Zhou J.W."/>
            <person name="Li R.Q."/>
            <person name="Yang K.Y."/>
            <person name="Li J."/>
            <person name="Li M."/>
            <person name="Law P.T.W."/>
            <person name="Wu Y.L."/>
            <person name="Cai Z.L."/>
            <person name="Qin H."/>
            <person name="Bao Y."/>
            <person name="Leung R.K.K."/>
            <person name="Ng P.K.S."/>
            <person name="Zou J."/>
            <person name="Zhong X.J."/>
            <person name="Ran P.X."/>
            <person name="Zhong N.S."/>
            <person name="Liu Z.G."/>
            <person name="Tsui S.K.W."/>
        </authorList>
    </citation>
    <scope>NUCLEOTIDE SEQUENCE</scope>
    <source>
        <strain evidence="1">Derf</strain>
        <tissue evidence="1">Whole organism</tissue>
    </source>
</reference>
<accession>A0A922L533</accession>
<sequence>MSIFEHDRDPNDYRYQHNIKKIISQERTLSSASFSSSGDVGHQRNNFRTRRFIFQLTNCPVFDGAVIVPDEPRNDERDCIEYRFGDDFISRLSPQDIERFIEYNSSGQCLEFCNNC</sequence>
<organism evidence="1 2">
    <name type="scientific">Dermatophagoides farinae</name>
    <name type="common">American house dust mite</name>
    <dbReference type="NCBI Taxonomy" id="6954"/>
    <lineage>
        <taxon>Eukaryota</taxon>
        <taxon>Metazoa</taxon>
        <taxon>Ecdysozoa</taxon>
        <taxon>Arthropoda</taxon>
        <taxon>Chelicerata</taxon>
        <taxon>Arachnida</taxon>
        <taxon>Acari</taxon>
        <taxon>Acariformes</taxon>
        <taxon>Sarcoptiformes</taxon>
        <taxon>Astigmata</taxon>
        <taxon>Psoroptidia</taxon>
        <taxon>Analgoidea</taxon>
        <taxon>Pyroglyphidae</taxon>
        <taxon>Dermatophagoidinae</taxon>
        <taxon>Dermatophagoides</taxon>
    </lineage>
</organism>
<gene>
    <name evidence="1" type="ORF">DERF_004371</name>
</gene>
<dbReference type="AlphaFoldDB" id="A0A922L533"/>
<reference evidence="1" key="2">
    <citation type="journal article" date="2022" name="Res Sq">
        <title>Comparative Genomics Reveals Insights into the Divergent Evolution of Astigmatic Mites and Household Pest Adaptations.</title>
        <authorList>
            <person name="Xiong Q."/>
            <person name="Wan A.T.-Y."/>
            <person name="Liu X.-Y."/>
            <person name="Fung C.S.-H."/>
            <person name="Xiao X."/>
            <person name="Malainual N."/>
            <person name="Hou J."/>
            <person name="Wang L."/>
            <person name="Wang M."/>
            <person name="Yang K."/>
            <person name="Cui Y."/>
            <person name="Leung E."/>
            <person name="Nong W."/>
            <person name="Shin S.-K."/>
            <person name="Au S."/>
            <person name="Jeong K.Y."/>
            <person name="Chew F.T."/>
            <person name="Hui J."/>
            <person name="Leung T.F."/>
            <person name="Tungtrongchitr A."/>
            <person name="Zhong N."/>
            <person name="Liu Z."/>
            <person name="Tsui S."/>
        </authorList>
    </citation>
    <scope>NUCLEOTIDE SEQUENCE</scope>
    <source>
        <strain evidence="1">Derf</strain>
        <tissue evidence="1">Whole organism</tissue>
    </source>
</reference>
<dbReference type="EMBL" id="ASGP02000002">
    <property type="protein sequence ID" value="KAH9520676.1"/>
    <property type="molecule type" value="Genomic_DNA"/>
</dbReference>
<comment type="caution">
    <text evidence="1">The sequence shown here is derived from an EMBL/GenBank/DDBJ whole genome shotgun (WGS) entry which is preliminary data.</text>
</comment>
<evidence type="ECO:0000313" key="2">
    <source>
        <dbReference type="Proteomes" id="UP000790347"/>
    </source>
</evidence>
<proteinExistence type="predicted"/>
<name>A0A922L533_DERFA</name>
<evidence type="ECO:0000313" key="1">
    <source>
        <dbReference type="EMBL" id="KAH9520676.1"/>
    </source>
</evidence>
<protein>
    <submittedName>
        <fullName evidence="1">Uncharacterized protein</fullName>
    </submittedName>
</protein>
<dbReference type="Proteomes" id="UP000790347">
    <property type="component" value="Unassembled WGS sequence"/>
</dbReference>
<keyword evidence="2" id="KW-1185">Reference proteome</keyword>